<dbReference type="Gene3D" id="3.20.20.20">
    <property type="entry name" value="Dihydropteroate synthase-like"/>
    <property type="match status" value="1"/>
</dbReference>
<dbReference type="GO" id="GO:0046872">
    <property type="term" value="F:metal ion binding"/>
    <property type="evidence" value="ECO:0007669"/>
    <property type="project" value="UniProtKB-KW"/>
</dbReference>
<dbReference type="GO" id="GO:0046654">
    <property type="term" value="P:tetrahydrofolate biosynthetic process"/>
    <property type="evidence" value="ECO:0007669"/>
    <property type="project" value="UniProtKB-UniPathway"/>
</dbReference>
<evidence type="ECO:0000313" key="15">
    <source>
        <dbReference type="EMBL" id="RAP73274.1"/>
    </source>
</evidence>
<evidence type="ECO:0000256" key="10">
    <source>
        <dbReference type="ARBA" id="ARBA00022909"/>
    </source>
</evidence>
<protein>
    <recommendedName>
        <fullName evidence="6 13">Dihydropteroate synthase</fullName>
        <shortName evidence="13">DHPS</shortName>
        <ecNumber evidence="5 13">2.5.1.15</ecNumber>
    </recommendedName>
    <alternativeName>
        <fullName evidence="11 13">Dihydropteroate pyrophosphorylase</fullName>
    </alternativeName>
</protein>
<dbReference type="EMBL" id="QLUW01000008">
    <property type="protein sequence ID" value="RAP73274.1"/>
    <property type="molecule type" value="Genomic_DNA"/>
</dbReference>
<evidence type="ECO:0000313" key="16">
    <source>
        <dbReference type="Proteomes" id="UP000249260"/>
    </source>
</evidence>
<reference evidence="15 16" key="1">
    <citation type="submission" date="2018-06" db="EMBL/GenBank/DDBJ databases">
        <title>Paenibacillus montanisoli sp. nov., isolated from mountain area soil.</title>
        <authorList>
            <person name="Wu M."/>
        </authorList>
    </citation>
    <scope>NUCLEOTIDE SEQUENCE [LARGE SCALE GENOMIC DNA]</scope>
    <source>
        <strain evidence="15 16">RA17</strain>
    </source>
</reference>
<dbReference type="PROSITE" id="PS00793">
    <property type="entry name" value="DHPS_2"/>
    <property type="match status" value="1"/>
</dbReference>
<dbReference type="GO" id="GO:0004156">
    <property type="term" value="F:dihydropteroate synthase activity"/>
    <property type="evidence" value="ECO:0007669"/>
    <property type="project" value="UniProtKB-EC"/>
</dbReference>
<dbReference type="Proteomes" id="UP000249260">
    <property type="component" value="Unassembled WGS sequence"/>
</dbReference>
<comment type="similarity">
    <text evidence="4 13">Belongs to the DHPS family.</text>
</comment>
<evidence type="ECO:0000256" key="11">
    <source>
        <dbReference type="ARBA" id="ARBA00030193"/>
    </source>
</evidence>
<dbReference type="InterPro" id="IPR000489">
    <property type="entry name" value="Pterin-binding_dom"/>
</dbReference>
<dbReference type="Pfam" id="PF00809">
    <property type="entry name" value="Pterin_bind"/>
    <property type="match status" value="1"/>
</dbReference>
<dbReference type="PANTHER" id="PTHR20941">
    <property type="entry name" value="FOLATE SYNTHESIS PROTEINS"/>
    <property type="match status" value="1"/>
</dbReference>
<dbReference type="OrthoDB" id="9811744at2"/>
<evidence type="ECO:0000256" key="9">
    <source>
        <dbReference type="ARBA" id="ARBA00022842"/>
    </source>
</evidence>
<comment type="catalytic activity">
    <reaction evidence="1">
        <text>(7,8-dihydropterin-6-yl)methyl diphosphate + 4-aminobenzoate = 7,8-dihydropteroate + diphosphate</text>
        <dbReference type="Rhea" id="RHEA:19949"/>
        <dbReference type="ChEBI" id="CHEBI:17836"/>
        <dbReference type="ChEBI" id="CHEBI:17839"/>
        <dbReference type="ChEBI" id="CHEBI:33019"/>
        <dbReference type="ChEBI" id="CHEBI:72950"/>
        <dbReference type="EC" id="2.5.1.15"/>
    </reaction>
</comment>
<organism evidence="15 16">
    <name type="scientific">Paenibacillus montanisoli</name>
    <dbReference type="NCBI Taxonomy" id="2081970"/>
    <lineage>
        <taxon>Bacteria</taxon>
        <taxon>Bacillati</taxon>
        <taxon>Bacillota</taxon>
        <taxon>Bacilli</taxon>
        <taxon>Bacillales</taxon>
        <taxon>Paenibacillaceae</taxon>
        <taxon>Paenibacillus</taxon>
    </lineage>
</organism>
<keyword evidence="16" id="KW-1185">Reference proteome</keyword>
<gene>
    <name evidence="15" type="primary">folP</name>
    <name evidence="15" type="ORF">DL346_27815</name>
</gene>
<comment type="pathway">
    <text evidence="3 13">Cofactor biosynthesis; tetrahydrofolate biosynthesis; 7,8-dihydrofolate from 2-amino-4-hydroxy-6-hydroxymethyl-7,8-dihydropteridine diphosphate and 4-aminobenzoate: step 1/2.</text>
</comment>
<keyword evidence="8 13" id="KW-0479">Metal-binding</keyword>
<dbReference type="NCBIfam" id="TIGR01496">
    <property type="entry name" value="DHPS"/>
    <property type="match status" value="1"/>
</dbReference>
<evidence type="ECO:0000256" key="12">
    <source>
        <dbReference type="ARBA" id="ARBA00053449"/>
    </source>
</evidence>
<accession>A0A328TZX0</accession>
<dbReference type="CDD" id="cd00739">
    <property type="entry name" value="DHPS"/>
    <property type="match status" value="1"/>
</dbReference>
<keyword evidence="9 13" id="KW-0460">Magnesium</keyword>
<evidence type="ECO:0000256" key="6">
    <source>
        <dbReference type="ARBA" id="ARBA00016919"/>
    </source>
</evidence>
<dbReference type="InterPro" id="IPR011005">
    <property type="entry name" value="Dihydropteroate_synth-like_sf"/>
</dbReference>
<evidence type="ECO:0000256" key="4">
    <source>
        <dbReference type="ARBA" id="ARBA00009503"/>
    </source>
</evidence>
<dbReference type="PROSITE" id="PS00792">
    <property type="entry name" value="DHPS_1"/>
    <property type="match status" value="1"/>
</dbReference>
<evidence type="ECO:0000256" key="1">
    <source>
        <dbReference type="ARBA" id="ARBA00000012"/>
    </source>
</evidence>
<evidence type="ECO:0000256" key="3">
    <source>
        <dbReference type="ARBA" id="ARBA00004763"/>
    </source>
</evidence>
<feature type="domain" description="Pterin-binding" evidence="14">
    <location>
        <begin position="33"/>
        <end position="281"/>
    </location>
</feature>
<evidence type="ECO:0000256" key="7">
    <source>
        <dbReference type="ARBA" id="ARBA00022679"/>
    </source>
</evidence>
<comment type="cofactor">
    <cofactor evidence="2 13">
        <name>Mg(2+)</name>
        <dbReference type="ChEBI" id="CHEBI:18420"/>
    </cofactor>
</comment>
<dbReference type="GO" id="GO:0046656">
    <property type="term" value="P:folic acid biosynthetic process"/>
    <property type="evidence" value="ECO:0007669"/>
    <property type="project" value="UniProtKB-KW"/>
</dbReference>
<evidence type="ECO:0000256" key="5">
    <source>
        <dbReference type="ARBA" id="ARBA00012458"/>
    </source>
</evidence>
<comment type="caution">
    <text evidence="15">The sequence shown here is derived from an EMBL/GenBank/DDBJ whole genome shotgun (WGS) entry which is preliminary data.</text>
</comment>
<dbReference type="PANTHER" id="PTHR20941:SF1">
    <property type="entry name" value="FOLIC ACID SYNTHESIS PROTEIN FOL1"/>
    <property type="match status" value="1"/>
</dbReference>
<dbReference type="AlphaFoldDB" id="A0A328TZX0"/>
<keyword evidence="7 13" id="KW-0808">Transferase</keyword>
<evidence type="ECO:0000259" key="14">
    <source>
        <dbReference type="PROSITE" id="PS50972"/>
    </source>
</evidence>
<dbReference type="SUPFAM" id="SSF51717">
    <property type="entry name" value="Dihydropteroate synthetase-like"/>
    <property type="match status" value="1"/>
</dbReference>
<evidence type="ECO:0000256" key="8">
    <source>
        <dbReference type="ARBA" id="ARBA00022723"/>
    </source>
</evidence>
<name>A0A328TZX0_9BACL</name>
<sequence length="294" mass="31733">MKATITRSAPVGWPYERTYSFTDGVTLTLGSRTLIMGILNATPDSFSDGGRYNEIEAAVRHARELVEQGADIIDIGGESTRPGSAAVPLEEELKRVIPVIRAIREALPDTPLSIDTYKAETASQALEAGAHIINDVWGLKADPRMAEVAAAHRSPVIISHNRQARDYTDLMPDVIADLQEGIALAREAGVAESAIWLDPGIGFAKTYADNLALMGQLDRLVAEGYPVLLGTSRKKFIRETLQLDTAEVVFGTAATTALGIMQGCQIVRVHDVLANKQTALMADAIVYPQLDVIK</sequence>
<dbReference type="EC" id="2.5.1.15" evidence="5 13"/>
<evidence type="ECO:0000256" key="2">
    <source>
        <dbReference type="ARBA" id="ARBA00001946"/>
    </source>
</evidence>
<dbReference type="InterPro" id="IPR045031">
    <property type="entry name" value="DHP_synth-like"/>
</dbReference>
<dbReference type="FunFam" id="3.20.20.20:FF:000006">
    <property type="entry name" value="Dihydropteroate synthase"/>
    <property type="match status" value="1"/>
</dbReference>
<dbReference type="RefSeq" id="WP_112885668.1">
    <property type="nucleotide sequence ID" value="NZ_QLUW01000008.1"/>
</dbReference>
<dbReference type="PROSITE" id="PS50972">
    <property type="entry name" value="PTERIN_BINDING"/>
    <property type="match status" value="1"/>
</dbReference>
<dbReference type="GO" id="GO:0005829">
    <property type="term" value="C:cytosol"/>
    <property type="evidence" value="ECO:0007669"/>
    <property type="project" value="TreeGrafter"/>
</dbReference>
<comment type="function">
    <text evidence="12 13">Catalyzes the condensation of para-aminobenzoate (pABA) with 6-hydroxymethyl-7,8-dihydropterin diphosphate (DHPt-PP) to form 7,8-dihydropteroate (H2Pte), the immediate precursor of folate derivatives.</text>
</comment>
<evidence type="ECO:0000256" key="13">
    <source>
        <dbReference type="RuleBase" id="RU361205"/>
    </source>
</evidence>
<dbReference type="UniPathway" id="UPA00077">
    <property type="reaction ID" value="UER00156"/>
</dbReference>
<keyword evidence="10 13" id="KW-0289">Folate biosynthesis</keyword>
<dbReference type="InterPro" id="IPR006390">
    <property type="entry name" value="DHP_synth_dom"/>
</dbReference>
<proteinExistence type="inferred from homology"/>